<protein>
    <submittedName>
        <fullName evidence="1">Uncharacterized protein</fullName>
    </submittedName>
</protein>
<reference evidence="1 2" key="1">
    <citation type="submission" date="2021-06" db="EMBL/GenBank/DDBJ databases">
        <title>Caerostris extrusa draft genome.</title>
        <authorList>
            <person name="Kono N."/>
            <person name="Arakawa K."/>
        </authorList>
    </citation>
    <scope>NUCLEOTIDE SEQUENCE [LARGE SCALE GENOMIC DNA]</scope>
</reference>
<dbReference type="Proteomes" id="UP001054945">
    <property type="component" value="Unassembled WGS sequence"/>
</dbReference>
<accession>A0AAV4VW81</accession>
<organism evidence="1 2">
    <name type="scientific">Caerostris extrusa</name>
    <name type="common">Bark spider</name>
    <name type="synonym">Caerostris bankana</name>
    <dbReference type="NCBI Taxonomy" id="172846"/>
    <lineage>
        <taxon>Eukaryota</taxon>
        <taxon>Metazoa</taxon>
        <taxon>Ecdysozoa</taxon>
        <taxon>Arthropoda</taxon>
        <taxon>Chelicerata</taxon>
        <taxon>Arachnida</taxon>
        <taxon>Araneae</taxon>
        <taxon>Araneomorphae</taxon>
        <taxon>Entelegynae</taxon>
        <taxon>Araneoidea</taxon>
        <taxon>Araneidae</taxon>
        <taxon>Caerostris</taxon>
    </lineage>
</organism>
<comment type="caution">
    <text evidence="1">The sequence shown here is derived from an EMBL/GenBank/DDBJ whole genome shotgun (WGS) entry which is preliminary data.</text>
</comment>
<sequence length="84" mass="8812">MMPFPQSEQLIASDGLLLGTPPSLPTTLRNTTILPTTLRNTTILPTTLAPPSYPLLLGTPPSTTSLPEASVICSANLCSLLQLP</sequence>
<dbReference type="AlphaFoldDB" id="A0AAV4VW81"/>
<gene>
    <name evidence="1" type="ORF">CEXT_463931</name>
</gene>
<evidence type="ECO:0000313" key="2">
    <source>
        <dbReference type="Proteomes" id="UP001054945"/>
    </source>
</evidence>
<evidence type="ECO:0000313" key="1">
    <source>
        <dbReference type="EMBL" id="GIY74627.1"/>
    </source>
</evidence>
<keyword evidence="2" id="KW-1185">Reference proteome</keyword>
<name>A0AAV4VW81_CAEEX</name>
<dbReference type="EMBL" id="BPLR01015238">
    <property type="protein sequence ID" value="GIY74627.1"/>
    <property type="molecule type" value="Genomic_DNA"/>
</dbReference>
<proteinExistence type="predicted"/>